<feature type="signal peptide" evidence="1">
    <location>
        <begin position="1"/>
        <end position="20"/>
    </location>
</feature>
<dbReference type="Proteomes" id="UP000059074">
    <property type="component" value="Unassembled WGS sequence"/>
</dbReference>
<dbReference type="EMBL" id="LMTR01000091">
    <property type="protein sequence ID" value="KWT64590.1"/>
    <property type="molecule type" value="Genomic_DNA"/>
</dbReference>
<dbReference type="AlphaFoldDB" id="A0A120CTF9"/>
<comment type="caution">
    <text evidence="2">The sequence shown here is derived from an EMBL/GenBank/DDBJ whole genome shotgun (WGS) entry which is preliminary data.</text>
</comment>
<evidence type="ECO:0000313" key="2">
    <source>
        <dbReference type="EMBL" id="KWT64590.1"/>
    </source>
</evidence>
<evidence type="ECO:0000256" key="1">
    <source>
        <dbReference type="SAM" id="SignalP"/>
    </source>
</evidence>
<dbReference type="RefSeq" id="WP_068464613.1">
    <property type="nucleotide sequence ID" value="NZ_LMTR01000091.1"/>
</dbReference>
<proteinExistence type="predicted"/>
<organism evidence="2 3">
    <name type="scientific">Hyphomicrobium sulfonivorans</name>
    <dbReference type="NCBI Taxonomy" id="121290"/>
    <lineage>
        <taxon>Bacteria</taxon>
        <taxon>Pseudomonadati</taxon>
        <taxon>Pseudomonadota</taxon>
        <taxon>Alphaproteobacteria</taxon>
        <taxon>Hyphomicrobiales</taxon>
        <taxon>Hyphomicrobiaceae</taxon>
        <taxon>Hyphomicrobium</taxon>
    </lineage>
</organism>
<evidence type="ECO:0000313" key="3">
    <source>
        <dbReference type="Proteomes" id="UP000059074"/>
    </source>
</evidence>
<keyword evidence="1" id="KW-0732">Signal</keyword>
<gene>
    <name evidence="2" type="ORF">APY04_3258</name>
</gene>
<keyword evidence="3" id="KW-1185">Reference proteome</keyword>
<protein>
    <submittedName>
        <fullName evidence="2">Uncharacterized protein</fullName>
    </submittedName>
</protein>
<reference evidence="2 3" key="1">
    <citation type="submission" date="2015-10" db="EMBL/GenBank/DDBJ databases">
        <title>Transcriptomic analysis of a linuron degrading triple-species bacterial consortium.</title>
        <authorList>
            <person name="Albers P."/>
        </authorList>
    </citation>
    <scope>NUCLEOTIDE SEQUENCE [LARGE SCALE GENOMIC DNA]</scope>
    <source>
        <strain evidence="2 3">WDL6</strain>
    </source>
</reference>
<accession>A0A120CTF9</accession>
<dbReference type="PATRIC" id="fig|121290.4.peg.2100"/>
<name>A0A120CTF9_HYPSL</name>
<feature type="chain" id="PRO_5007163924" evidence="1">
    <location>
        <begin position="21"/>
        <end position="131"/>
    </location>
</feature>
<sequence>MRIVLVFAFAMVAAIPAAGAAEVTIPERYHGSWQPTEMGKPAGCAANDADIRIRINTNTVDLHEGQCIVREAAAQDDGSVQVRSDCGQEDSAWAADEQWSLAPDGSESYLVIAGRSAATGDYRYVYGRCAG</sequence>